<dbReference type="EMBL" id="JAVRBK010000009">
    <property type="protein sequence ID" value="KAK5639644.1"/>
    <property type="molecule type" value="Genomic_DNA"/>
</dbReference>
<dbReference type="InterPro" id="IPR051748">
    <property type="entry name" value="TNF_Ligand_Superfamily"/>
</dbReference>
<evidence type="ECO:0000313" key="9">
    <source>
        <dbReference type="EMBL" id="KAK5639644.1"/>
    </source>
</evidence>
<sequence length="432" mass="50099">MIIDLKKKEMVRSPVPEKNIRTDFTIKVVLLIGATLILLSSLAISVCAVLRLKQIQEEVVNLRWEINQLKLGDIVDSQLIEDLKKFENEEMYPDTDIQPFVLVPDLDDEYLFEGDLNYDNLETLLDNEKVNIESSDLLNNKSTANVLKSTGKSKRDTTRKSIPITELYDTIPRRDKTTQHKEQIHEINMEATDNYSQKTSEMSSSDILQNSEDQSKKLRRMRKRRAKASTRHQWESVGEDTTFEDSVEPRRRNRHRQKNNIEIFDEKPRTTHMRAFPAIQLVGDTSKYIMGQHTNYNGNGHLRHTNPTYVDWIANEWVQSTNMDKHFEVNDGTIKVKENGLYFVYSQIFYLDEHDTNGYRVFKNKEVFLQCTTMTHSTERIVKGNTCYTAGLTLLNEGDEVNVQDLGTGRYSIFEPGKSFFGLIKIADIRVK</sequence>
<dbReference type="GO" id="GO:0016020">
    <property type="term" value="C:membrane"/>
    <property type="evidence" value="ECO:0007669"/>
    <property type="project" value="InterPro"/>
</dbReference>
<proteinExistence type="inferred from homology"/>
<evidence type="ECO:0000259" key="8">
    <source>
        <dbReference type="PROSITE" id="PS50049"/>
    </source>
</evidence>
<evidence type="ECO:0000256" key="1">
    <source>
        <dbReference type="ARBA" id="ARBA00004613"/>
    </source>
</evidence>
<evidence type="ECO:0000256" key="5">
    <source>
        <dbReference type="ARBA" id="ARBA00023157"/>
    </source>
</evidence>
<feature type="region of interest" description="Disordered" evidence="7">
    <location>
        <begin position="186"/>
        <end position="216"/>
    </location>
</feature>
<evidence type="ECO:0000256" key="3">
    <source>
        <dbReference type="ARBA" id="ARBA00022514"/>
    </source>
</evidence>
<feature type="domain" description="THD" evidence="8">
    <location>
        <begin position="277"/>
        <end position="426"/>
    </location>
</feature>
<dbReference type="Gene3D" id="2.60.120.40">
    <property type="match status" value="1"/>
</dbReference>
<evidence type="ECO:0000256" key="2">
    <source>
        <dbReference type="ARBA" id="ARBA00008670"/>
    </source>
</evidence>
<comment type="similarity">
    <text evidence="2">Belongs to the tumor necrosis factor family.</text>
</comment>
<evidence type="ECO:0000256" key="4">
    <source>
        <dbReference type="ARBA" id="ARBA00022525"/>
    </source>
</evidence>
<dbReference type="Pfam" id="PF00229">
    <property type="entry name" value="TNF"/>
    <property type="match status" value="1"/>
</dbReference>
<comment type="subcellular location">
    <subcellularLocation>
        <location evidence="1">Secreted</location>
    </subcellularLocation>
</comment>
<keyword evidence="5" id="KW-1015">Disulfide bond</keyword>
<dbReference type="PROSITE" id="PS50049">
    <property type="entry name" value="THD_2"/>
    <property type="match status" value="1"/>
</dbReference>
<dbReference type="AlphaFoldDB" id="A0AAN7V998"/>
<dbReference type="Proteomes" id="UP001329430">
    <property type="component" value="Chromosome 9"/>
</dbReference>
<evidence type="ECO:0000256" key="7">
    <source>
        <dbReference type="SAM" id="MobiDB-lite"/>
    </source>
</evidence>
<comment type="caution">
    <text evidence="9">The sequence shown here is derived from an EMBL/GenBank/DDBJ whole genome shotgun (WGS) entry which is preliminary data.</text>
</comment>
<keyword evidence="3" id="KW-0202">Cytokine</keyword>
<dbReference type="InterPro" id="IPR006052">
    <property type="entry name" value="TNF_dom"/>
</dbReference>
<keyword evidence="4" id="KW-0964">Secreted</keyword>
<evidence type="ECO:0000256" key="6">
    <source>
        <dbReference type="ARBA" id="ARBA00023180"/>
    </source>
</evidence>
<gene>
    <name evidence="9" type="ORF">RI129_012136</name>
</gene>
<keyword evidence="6" id="KW-0325">Glycoprotein</keyword>
<reference evidence="9 10" key="1">
    <citation type="journal article" date="2024" name="Insects">
        <title>An Improved Chromosome-Level Genome Assembly of the Firefly Pyrocoelia pectoralis.</title>
        <authorList>
            <person name="Fu X."/>
            <person name="Meyer-Rochow V.B."/>
            <person name="Ballantyne L."/>
            <person name="Zhu X."/>
        </authorList>
    </citation>
    <scope>NUCLEOTIDE SEQUENCE [LARGE SCALE GENOMIC DNA]</scope>
    <source>
        <strain evidence="9">XCY_ONT2</strain>
    </source>
</reference>
<dbReference type="InterPro" id="IPR008983">
    <property type="entry name" value="Tumour_necrosis_fac-like_dom"/>
</dbReference>
<feature type="compositionally biased region" description="Polar residues" evidence="7">
    <location>
        <begin position="191"/>
        <end position="212"/>
    </location>
</feature>
<protein>
    <recommendedName>
        <fullName evidence="8">THD domain-containing protein</fullName>
    </recommendedName>
</protein>
<accession>A0AAN7V998</accession>
<dbReference type="PANTHER" id="PTHR15151:SF24">
    <property type="entry name" value="A PROLIFERATION-INDUCING LIGAND-LIKE PROTEIN-RELATED"/>
    <property type="match status" value="1"/>
</dbReference>
<evidence type="ECO:0000313" key="10">
    <source>
        <dbReference type="Proteomes" id="UP001329430"/>
    </source>
</evidence>
<dbReference type="GO" id="GO:0005164">
    <property type="term" value="F:tumor necrosis factor receptor binding"/>
    <property type="evidence" value="ECO:0007669"/>
    <property type="project" value="InterPro"/>
</dbReference>
<dbReference type="GO" id="GO:0005125">
    <property type="term" value="F:cytokine activity"/>
    <property type="evidence" value="ECO:0007669"/>
    <property type="project" value="UniProtKB-KW"/>
</dbReference>
<dbReference type="PANTHER" id="PTHR15151">
    <property type="entry name" value="PROTEIN EIGER"/>
    <property type="match status" value="1"/>
</dbReference>
<dbReference type="SUPFAM" id="SSF49842">
    <property type="entry name" value="TNF-like"/>
    <property type="match status" value="1"/>
</dbReference>
<dbReference type="GO" id="GO:0006955">
    <property type="term" value="P:immune response"/>
    <property type="evidence" value="ECO:0007669"/>
    <property type="project" value="InterPro"/>
</dbReference>
<name>A0AAN7V998_9COLE</name>
<keyword evidence="10" id="KW-1185">Reference proteome</keyword>
<organism evidence="9 10">
    <name type="scientific">Pyrocoelia pectoralis</name>
    <dbReference type="NCBI Taxonomy" id="417401"/>
    <lineage>
        <taxon>Eukaryota</taxon>
        <taxon>Metazoa</taxon>
        <taxon>Ecdysozoa</taxon>
        <taxon>Arthropoda</taxon>
        <taxon>Hexapoda</taxon>
        <taxon>Insecta</taxon>
        <taxon>Pterygota</taxon>
        <taxon>Neoptera</taxon>
        <taxon>Endopterygota</taxon>
        <taxon>Coleoptera</taxon>
        <taxon>Polyphaga</taxon>
        <taxon>Elateriformia</taxon>
        <taxon>Elateroidea</taxon>
        <taxon>Lampyridae</taxon>
        <taxon>Lampyrinae</taxon>
        <taxon>Pyrocoelia</taxon>
    </lineage>
</organism>
<dbReference type="GO" id="GO:0005615">
    <property type="term" value="C:extracellular space"/>
    <property type="evidence" value="ECO:0007669"/>
    <property type="project" value="UniProtKB-KW"/>
</dbReference>